<protein>
    <submittedName>
        <fullName evidence="1">Uncharacterized protein</fullName>
    </submittedName>
</protein>
<keyword evidence="2" id="KW-1185">Reference proteome</keyword>
<gene>
    <name evidence="1" type="ORF">Dpo_1c07450</name>
</gene>
<evidence type="ECO:0000313" key="1">
    <source>
        <dbReference type="EMBL" id="EMS81604.1"/>
    </source>
</evidence>
<accession>S0G6E5</accession>
<dbReference type="EMBL" id="APJX01000001">
    <property type="protein sequence ID" value="EMS81604.1"/>
    <property type="molecule type" value="Genomic_DNA"/>
</dbReference>
<dbReference type="Proteomes" id="UP000014216">
    <property type="component" value="Unassembled WGS sequence"/>
</dbReference>
<proteinExistence type="predicted"/>
<sequence length="65" mass="7451">MQFTQPDSEINLMIETAIHKKLVTRQDFQKIMTLAGQELKIEAHEKQLLCHLQGMMKNRSTGGLP</sequence>
<name>S0G6E5_9BACT</name>
<dbReference type="AlphaFoldDB" id="S0G6E5"/>
<evidence type="ECO:0000313" key="2">
    <source>
        <dbReference type="Proteomes" id="UP000014216"/>
    </source>
</evidence>
<organism evidence="1 2">
    <name type="scientific">Desulfotignum phosphitoxidans DSM 13687</name>
    <dbReference type="NCBI Taxonomy" id="1286635"/>
    <lineage>
        <taxon>Bacteria</taxon>
        <taxon>Pseudomonadati</taxon>
        <taxon>Thermodesulfobacteriota</taxon>
        <taxon>Desulfobacteria</taxon>
        <taxon>Desulfobacterales</taxon>
        <taxon>Desulfobacteraceae</taxon>
        <taxon>Desulfotignum</taxon>
    </lineage>
</organism>
<comment type="caution">
    <text evidence="1">The sequence shown here is derived from an EMBL/GenBank/DDBJ whole genome shotgun (WGS) entry which is preliminary data.</text>
</comment>
<reference evidence="1 2" key="1">
    <citation type="journal article" date="2013" name="Genome Announc.">
        <title>Draft Genome Sequence of Desulfotignum phosphitoxidans DSM 13687 Strain FiPS-3.</title>
        <authorList>
            <person name="Poehlein A."/>
            <person name="Daniel R."/>
            <person name="Simeonova D.D."/>
        </authorList>
    </citation>
    <scope>NUCLEOTIDE SEQUENCE [LARGE SCALE GENOMIC DNA]</scope>
    <source>
        <strain evidence="1 2">DSM 13687</strain>
    </source>
</reference>